<evidence type="ECO:0000313" key="4">
    <source>
        <dbReference type="Proteomes" id="UP000600565"/>
    </source>
</evidence>
<dbReference type="Proteomes" id="UP000600565">
    <property type="component" value="Unassembled WGS sequence"/>
</dbReference>
<feature type="transmembrane region" description="Helical" evidence="1">
    <location>
        <begin position="6"/>
        <end position="23"/>
    </location>
</feature>
<gene>
    <name evidence="3" type="ORF">H9632_03675</name>
</gene>
<dbReference type="PANTHER" id="PTHR43646:SF3">
    <property type="entry name" value="SLR1566 PROTEIN"/>
    <property type="match status" value="1"/>
</dbReference>
<accession>A0ABR8XJR5</accession>
<keyword evidence="4" id="KW-1185">Reference proteome</keyword>
<dbReference type="Pfam" id="PF00535">
    <property type="entry name" value="Glycos_transf_2"/>
    <property type="match status" value="1"/>
</dbReference>
<sequence length="366" mass="42381">MLFIYCIVLSIFVIWTILNGLFLPRIKKGHGENLDRISILIPMRNEQRNVKQCISMLKQLTYPQLEFIIYNDQSTDLTGQMLYQEIEGDARFRVIEGVELPSNWVGKVHACHQLQRVATGKYLAFIDADVTLSSHIFEKVVPLMRENKIGLITGFPHFMYSNWLDRLVLPMMHFLVNFHLPVALANYTKWPAATAANGTFLFFEREAYEKMGGHLVVKNSLLEDVEIARAMKKSGMRVLLVNLSKDSSCKMYTSAFETWQGFSKNTFNGLNYSFRNAVLFVLFYSVTYVFPLVLLINSIVFSNWLYAIPYILIVIQRMVSDFKSKTPLYYALFMPLSSLAMLIILCNSIYLYQTKRSYVWKGREYG</sequence>
<organism evidence="3 4">
    <name type="scientific">Solibacillus merdavium</name>
    <dbReference type="NCBI Taxonomy" id="2762218"/>
    <lineage>
        <taxon>Bacteria</taxon>
        <taxon>Bacillati</taxon>
        <taxon>Bacillota</taxon>
        <taxon>Bacilli</taxon>
        <taxon>Bacillales</taxon>
        <taxon>Caryophanaceae</taxon>
        <taxon>Solibacillus</taxon>
    </lineage>
</organism>
<feature type="transmembrane region" description="Helical" evidence="1">
    <location>
        <begin position="328"/>
        <end position="352"/>
    </location>
</feature>
<dbReference type="PANTHER" id="PTHR43646">
    <property type="entry name" value="GLYCOSYLTRANSFERASE"/>
    <property type="match status" value="1"/>
</dbReference>
<evidence type="ECO:0000256" key="1">
    <source>
        <dbReference type="SAM" id="Phobius"/>
    </source>
</evidence>
<evidence type="ECO:0000259" key="2">
    <source>
        <dbReference type="Pfam" id="PF00535"/>
    </source>
</evidence>
<evidence type="ECO:0000313" key="3">
    <source>
        <dbReference type="EMBL" id="MBD8032156.1"/>
    </source>
</evidence>
<reference evidence="3 4" key="1">
    <citation type="submission" date="2020-08" db="EMBL/GenBank/DDBJ databases">
        <title>A Genomic Blueprint of the Chicken Gut Microbiome.</title>
        <authorList>
            <person name="Gilroy R."/>
            <person name="Ravi A."/>
            <person name="Getino M."/>
            <person name="Pursley I."/>
            <person name="Horton D.L."/>
            <person name="Alikhan N.-F."/>
            <person name="Baker D."/>
            <person name="Gharbi K."/>
            <person name="Hall N."/>
            <person name="Watson M."/>
            <person name="Adriaenssens E.M."/>
            <person name="Foster-Nyarko E."/>
            <person name="Jarju S."/>
            <person name="Secka A."/>
            <person name="Antonio M."/>
            <person name="Oren A."/>
            <person name="Chaudhuri R."/>
            <person name="La Ragione R.M."/>
            <person name="Hildebrand F."/>
            <person name="Pallen M.J."/>
        </authorList>
    </citation>
    <scope>NUCLEOTIDE SEQUENCE [LARGE SCALE GENOMIC DNA]</scope>
    <source>
        <strain evidence="3 4">Sa1YVA6</strain>
    </source>
</reference>
<feature type="domain" description="Glycosyltransferase 2-like" evidence="2">
    <location>
        <begin position="38"/>
        <end position="211"/>
    </location>
</feature>
<dbReference type="InterPro" id="IPR029044">
    <property type="entry name" value="Nucleotide-diphossugar_trans"/>
</dbReference>
<feature type="transmembrane region" description="Helical" evidence="1">
    <location>
        <begin position="277"/>
        <end position="308"/>
    </location>
</feature>
<dbReference type="RefSeq" id="WP_191702763.1">
    <property type="nucleotide sequence ID" value="NZ_JACSPW010000002.1"/>
</dbReference>
<dbReference type="SUPFAM" id="SSF53448">
    <property type="entry name" value="Nucleotide-diphospho-sugar transferases"/>
    <property type="match status" value="1"/>
</dbReference>
<name>A0ABR8XJR5_9BACL</name>
<dbReference type="EMBL" id="JACSPW010000002">
    <property type="protein sequence ID" value="MBD8032156.1"/>
    <property type="molecule type" value="Genomic_DNA"/>
</dbReference>
<comment type="caution">
    <text evidence="3">The sequence shown here is derived from an EMBL/GenBank/DDBJ whole genome shotgun (WGS) entry which is preliminary data.</text>
</comment>
<keyword evidence="1" id="KW-0472">Membrane</keyword>
<dbReference type="Gene3D" id="3.90.550.10">
    <property type="entry name" value="Spore Coat Polysaccharide Biosynthesis Protein SpsA, Chain A"/>
    <property type="match status" value="1"/>
</dbReference>
<protein>
    <submittedName>
        <fullName evidence="3">Glycosyltransferase</fullName>
    </submittedName>
</protein>
<keyword evidence="1" id="KW-1133">Transmembrane helix</keyword>
<keyword evidence="1" id="KW-0812">Transmembrane</keyword>
<dbReference type="InterPro" id="IPR001173">
    <property type="entry name" value="Glyco_trans_2-like"/>
</dbReference>
<proteinExistence type="predicted"/>